<dbReference type="Proteomes" id="UP001620397">
    <property type="component" value="Unassembled WGS sequence"/>
</dbReference>
<accession>A0ABW8KC96</accession>
<reference evidence="2 3" key="1">
    <citation type="submission" date="2020-10" db="EMBL/GenBank/DDBJ databases">
        <title>Phylogeny of dyella-like bacteria.</title>
        <authorList>
            <person name="Fu J."/>
        </authorList>
    </citation>
    <scope>NUCLEOTIDE SEQUENCE [LARGE SCALE GENOMIC DNA]</scope>
    <source>
        <strain evidence="2 3">DKC-1</strain>
    </source>
</reference>
<organism evidence="2 3">
    <name type="scientific">Dyella agri</name>
    <dbReference type="NCBI Taxonomy" id="1926869"/>
    <lineage>
        <taxon>Bacteria</taxon>
        <taxon>Pseudomonadati</taxon>
        <taxon>Pseudomonadota</taxon>
        <taxon>Gammaproteobacteria</taxon>
        <taxon>Lysobacterales</taxon>
        <taxon>Rhodanobacteraceae</taxon>
        <taxon>Dyella</taxon>
    </lineage>
</organism>
<protein>
    <submittedName>
        <fullName evidence="2">Protein phosphatase 2C domain-containing protein</fullName>
    </submittedName>
</protein>
<keyword evidence="3" id="KW-1185">Reference proteome</keyword>
<sequence>MAGPLPGNARWRWAAASKIGTSHLRLGTRKQDAFRVSRQGKDSLCAVVSDGAGSASHGGQGASLVCRWLTANAKQWLLTHDRLPDDEQVLCWVDDLRDRLSDIAAKRDVTRRQFAATLVMLIAHQGELLALQVGDSALVARKHGAWEAICWPENGEFASTTYFVTDDPTVRLRTYRLPLEYDAFALFSDGLDSVALEHLSQQPYPRFLDPMIKPVDLAMGHGRLRELSTALSRYLESPGLCERTDDDKTLILISRQ</sequence>
<evidence type="ECO:0000313" key="3">
    <source>
        <dbReference type="Proteomes" id="UP001620397"/>
    </source>
</evidence>
<name>A0ABW8KC96_9GAMM</name>
<evidence type="ECO:0000313" key="2">
    <source>
        <dbReference type="EMBL" id="MFK2929754.1"/>
    </source>
</evidence>
<gene>
    <name evidence="2" type="ORF">ISP14_03005</name>
</gene>
<dbReference type="RefSeq" id="WP_404536182.1">
    <property type="nucleotide sequence ID" value="NZ_JADIKL010000002.1"/>
</dbReference>
<dbReference type="SUPFAM" id="SSF81606">
    <property type="entry name" value="PP2C-like"/>
    <property type="match status" value="1"/>
</dbReference>
<dbReference type="Pfam" id="PF13672">
    <property type="entry name" value="PP2C_2"/>
    <property type="match status" value="1"/>
</dbReference>
<dbReference type="InterPro" id="IPR001932">
    <property type="entry name" value="PPM-type_phosphatase-like_dom"/>
</dbReference>
<dbReference type="InterPro" id="IPR036457">
    <property type="entry name" value="PPM-type-like_dom_sf"/>
</dbReference>
<dbReference type="EMBL" id="JADIKL010000002">
    <property type="protein sequence ID" value="MFK2929754.1"/>
    <property type="molecule type" value="Genomic_DNA"/>
</dbReference>
<proteinExistence type="predicted"/>
<comment type="caution">
    <text evidence="2">The sequence shown here is derived from an EMBL/GenBank/DDBJ whole genome shotgun (WGS) entry which is preliminary data.</text>
</comment>
<feature type="domain" description="PPM-type phosphatase" evidence="1">
    <location>
        <begin position="19"/>
        <end position="219"/>
    </location>
</feature>
<dbReference type="Gene3D" id="3.60.40.10">
    <property type="entry name" value="PPM-type phosphatase domain"/>
    <property type="match status" value="1"/>
</dbReference>
<evidence type="ECO:0000259" key="1">
    <source>
        <dbReference type="Pfam" id="PF13672"/>
    </source>
</evidence>